<protein>
    <submittedName>
        <fullName evidence="1">Uncharacterized protein</fullName>
    </submittedName>
</protein>
<accession>A0A9P4PAW1</accession>
<keyword evidence="2" id="KW-1185">Reference proteome</keyword>
<dbReference type="Proteomes" id="UP000799764">
    <property type="component" value="Unassembled WGS sequence"/>
</dbReference>
<evidence type="ECO:0000313" key="1">
    <source>
        <dbReference type="EMBL" id="KAF2441639.1"/>
    </source>
</evidence>
<comment type="caution">
    <text evidence="1">The sequence shown here is derived from an EMBL/GenBank/DDBJ whole genome shotgun (WGS) entry which is preliminary data.</text>
</comment>
<name>A0A9P4PAW1_9PLEO</name>
<gene>
    <name evidence="1" type="ORF">P171DRAFT_446488</name>
</gene>
<evidence type="ECO:0000313" key="2">
    <source>
        <dbReference type="Proteomes" id="UP000799764"/>
    </source>
</evidence>
<proteinExistence type="predicted"/>
<sequence length="173" mass="19272">MHKEFWDAPPDKRLALTFWSNRFTKPEPSTSQDFDSSASIEALKYLSILGKISPRIRALWGLMADICVCQERKVVIFCLSPLEQMIVAIVLRVVGLKAKALLSTFMALPSVFTSTNAIEPPVSSPVSTLLYAYPNPGVMCAPSQIYEQLRTMSLIKHSAASELSKYIESIIME</sequence>
<dbReference type="EMBL" id="MU001505">
    <property type="protein sequence ID" value="KAF2441639.1"/>
    <property type="molecule type" value="Genomic_DNA"/>
</dbReference>
<reference evidence="1" key="1">
    <citation type="journal article" date="2020" name="Stud. Mycol.">
        <title>101 Dothideomycetes genomes: a test case for predicting lifestyles and emergence of pathogens.</title>
        <authorList>
            <person name="Haridas S."/>
            <person name="Albert R."/>
            <person name="Binder M."/>
            <person name="Bloem J."/>
            <person name="Labutti K."/>
            <person name="Salamov A."/>
            <person name="Andreopoulos B."/>
            <person name="Baker S."/>
            <person name="Barry K."/>
            <person name="Bills G."/>
            <person name="Bluhm B."/>
            <person name="Cannon C."/>
            <person name="Castanera R."/>
            <person name="Culley D."/>
            <person name="Daum C."/>
            <person name="Ezra D."/>
            <person name="Gonzalez J."/>
            <person name="Henrissat B."/>
            <person name="Kuo A."/>
            <person name="Liang C."/>
            <person name="Lipzen A."/>
            <person name="Lutzoni F."/>
            <person name="Magnuson J."/>
            <person name="Mondo S."/>
            <person name="Nolan M."/>
            <person name="Ohm R."/>
            <person name="Pangilinan J."/>
            <person name="Park H.-J."/>
            <person name="Ramirez L."/>
            <person name="Alfaro M."/>
            <person name="Sun H."/>
            <person name="Tritt A."/>
            <person name="Yoshinaga Y."/>
            <person name="Zwiers L.-H."/>
            <person name="Turgeon B."/>
            <person name="Goodwin S."/>
            <person name="Spatafora J."/>
            <person name="Crous P."/>
            <person name="Grigoriev I."/>
        </authorList>
    </citation>
    <scope>NUCLEOTIDE SEQUENCE</scope>
    <source>
        <strain evidence="1">CBS 690.94</strain>
    </source>
</reference>
<dbReference type="AlphaFoldDB" id="A0A9P4PAW1"/>
<dbReference type="OrthoDB" id="4227097at2759"/>
<organism evidence="1 2">
    <name type="scientific">Karstenula rhodostoma CBS 690.94</name>
    <dbReference type="NCBI Taxonomy" id="1392251"/>
    <lineage>
        <taxon>Eukaryota</taxon>
        <taxon>Fungi</taxon>
        <taxon>Dikarya</taxon>
        <taxon>Ascomycota</taxon>
        <taxon>Pezizomycotina</taxon>
        <taxon>Dothideomycetes</taxon>
        <taxon>Pleosporomycetidae</taxon>
        <taxon>Pleosporales</taxon>
        <taxon>Massarineae</taxon>
        <taxon>Didymosphaeriaceae</taxon>
        <taxon>Karstenula</taxon>
    </lineage>
</organism>